<keyword evidence="4" id="KW-1185">Reference proteome</keyword>
<dbReference type="PATRIC" id="fig|1434120.4.peg.527"/>
<gene>
    <name evidence="3" type="ORF">MSSIT_0411</name>
</gene>
<dbReference type="AlphaFoldDB" id="A0A0E3P1K2"/>
<protein>
    <submittedName>
        <fullName evidence="3">Uncharacterized protein</fullName>
    </submittedName>
</protein>
<evidence type="ECO:0000313" key="3">
    <source>
        <dbReference type="EMBL" id="AKB27130.1"/>
    </source>
</evidence>
<keyword evidence="2" id="KW-0472">Membrane</keyword>
<dbReference type="EMBL" id="CP009506">
    <property type="protein sequence ID" value="AKB27130.1"/>
    <property type="molecule type" value="Genomic_DNA"/>
</dbReference>
<accession>A0A0E3P1K2</accession>
<proteinExistence type="predicted"/>
<keyword evidence="2" id="KW-0812">Transmembrane</keyword>
<reference evidence="3 4" key="1">
    <citation type="submission" date="2014-07" db="EMBL/GenBank/DDBJ databases">
        <title>Methanogenic archaea and the global carbon cycle.</title>
        <authorList>
            <person name="Henriksen J.R."/>
            <person name="Luke J."/>
            <person name="Reinhart S."/>
            <person name="Benedict M.N."/>
            <person name="Youngblut N.D."/>
            <person name="Metcalf M.E."/>
            <person name="Whitaker R.J."/>
            <person name="Metcalf W.W."/>
        </authorList>
    </citation>
    <scope>NUCLEOTIDE SEQUENCE [LARGE SCALE GENOMIC DNA]</scope>
    <source>
        <strain evidence="3 4">T4/M</strain>
    </source>
</reference>
<feature type="transmembrane region" description="Helical" evidence="2">
    <location>
        <begin position="241"/>
        <end position="259"/>
    </location>
</feature>
<organism evidence="3 4">
    <name type="scientific">Methanosarcina siciliae T4/M</name>
    <dbReference type="NCBI Taxonomy" id="1434120"/>
    <lineage>
        <taxon>Archaea</taxon>
        <taxon>Methanobacteriati</taxon>
        <taxon>Methanobacteriota</taxon>
        <taxon>Stenosarchaea group</taxon>
        <taxon>Methanomicrobia</taxon>
        <taxon>Methanosarcinales</taxon>
        <taxon>Methanosarcinaceae</taxon>
        <taxon>Methanosarcina</taxon>
    </lineage>
</organism>
<feature type="compositionally biased region" description="Basic and acidic residues" evidence="1">
    <location>
        <begin position="205"/>
        <end position="220"/>
    </location>
</feature>
<dbReference type="Proteomes" id="UP000033111">
    <property type="component" value="Chromosome"/>
</dbReference>
<name>A0A0E3P1K2_9EURY</name>
<keyword evidence="2" id="KW-1133">Transmembrane helix</keyword>
<sequence>MFKINSIGKWLMFMIFISILLSVSANADDEQLNDSGSDEEFPTFNYDPEIFEKIKNETWFITTRGTMPVITDANEKVEWEKKAEKCIHSFSDELQPYMKSNGGQLNGFGYFYDGYINVFIDEKSLESVTDSVIDEIYSIISDHCEQEGISEVPVVFMKSTITLDEGEPSESPNEGEEIILDEEEPVESPNEGEEIILDEEEPVESPDKGEEIVSDEREQAESPDEDEKGTDRETTTHQTPGFTSVMVILGLLLVLFVRYS</sequence>
<evidence type="ECO:0000313" key="4">
    <source>
        <dbReference type="Proteomes" id="UP000033111"/>
    </source>
</evidence>
<dbReference type="KEGG" id="msw:MSSIT_0411"/>
<feature type="region of interest" description="Disordered" evidence="1">
    <location>
        <begin position="163"/>
        <end position="238"/>
    </location>
</feature>
<evidence type="ECO:0000256" key="1">
    <source>
        <dbReference type="SAM" id="MobiDB-lite"/>
    </source>
</evidence>
<dbReference type="HOGENOM" id="CLU_071221_0_0_2"/>
<feature type="compositionally biased region" description="Acidic residues" evidence="1">
    <location>
        <begin position="164"/>
        <end position="204"/>
    </location>
</feature>
<evidence type="ECO:0000256" key="2">
    <source>
        <dbReference type="SAM" id="Phobius"/>
    </source>
</evidence>